<name>A0A6M4AUV3_9SPHN</name>
<evidence type="ECO:0000313" key="3">
    <source>
        <dbReference type="Proteomes" id="UP000503018"/>
    </source>
</evidence>
<protein>
    <submittedName>
        <fullName evidence="2">DUF4893 domain-containing protein</fullName>
    </submittedName>
</protein>
<dbReference type="Proteomes" id="UP000503018">
    <property type="component" value="Chromosome"/>
</dbReference>
<dbReference type="Pfam" id="PF16233">
    <property type="entry name" value="DUF4893"/>
    <property type="match status" value="1"/>
</dbReference>
<feature type="chain" id="PRO_5027081686" evidence="1">
    <location>
        <begin position="24"/>
        <end position="218"/>
    </location>
</feature>
<reference evidence="2 3" key="1">
    <citation type="submission" date="2020-01" db="EMBL/GenBank/DDBJ databases">
        <title>Sphingomonas sp. strain CSW-10.</title>
        <authorList>
            <person name="Chen W.-M."/>
        </authorList>
    </citation>
    <scope>NUCLEOTIDE SEQUENCE [LARGE SCALE GENOMIC DNA]</scope>
    <source>
        <strain evidence="2 3">CSW-10</strain>
    </source>
</reference>
<evidence type="ECO:0000313" key="2">
    <source>
        <dbReference type="EMBL" id="QJQ32190.1"/>
    </source>
</evidence>
<gene>
    <name evidence="2" type="ORF">GV829_06750</name>
</gene>
<accession>A0A6M4AUV3</accession>
<dbReference type="InterPro" id="IPR032609">
    <property type="entry name" value="DUF4893"/>
</dbReference>
<dbReference type="AlphaFoldDB" id="A0A6M4AUV3"/>
<proteinExistence type="predicted"/>
<dbReference type="EMBL" id="CP053015">
    <property type="protein sequence ID" value="QJQ32190.1"/>
    <property type="molecule type" value="Genomic_DNA"/>
</dbReference>
<organism evidence="2 3">
    <name type="scientific">Sphingomonas lacunae</name>
    <dbReference type="NCBI Taxonomy" id="2698828"/>
    <lineage>
        <taxon>Bacteria</taxon>
        <taxon>Pseudomonadati</taxon>
        <taxon>Pseudomonadota</taxon>
        <taxon>Alphaproteobacteria</taxon>
        <taxon>Sphingomonadales</taxon>
        <taxon>Sphingomonadaceae</taxon>
        <taxon>Sphingomonas</taxon>
    </lineage>
</organism>
<keyword evidence="1" id="KW-0732">Signal</keyword>
<evidence type="ECO:0000256" key="1">
    <source>
        <dbReference type="SAM" id="SignalP"/>
    </source>
</evidence>
<keyword evidence="3" id="KW-1185">Reference proteome</keyword>
<feature type="signal peptide" evidence="1">
    <location>
        <begin position="1"/>
        <end position="23"/>
    </location>
</feature>
<sequence length="218" mass="23833">MRHRRLVASIMSASLLIVLPGCAMIDAPTGSISRQEAIGTDDWHDVATEADRQRIRGWWTAWRDALASARAGGHGAAVAAEGALLAPDAALPNPHLPPGDYLCRTIKVGAQSAQGLSYVAYPRFRCRVEAEQDIFSFTKLTGSQRQVGLIFDDDDRQKIFLGTLMLGDEVRALDYGSDPQRDVAGLIERIGPNRWRLVMPRPAFESIVDVIELVPAGE</sequence>
<dbReference type="KEGG" id="slan:GV829_06750"/>